<dbReference type="EMBL" id="RBZV01000006">
    <property type="protein sequence ID" value="RKP47007.1"/>
    <property type="molecule type" value="Genomic_DNA"/>
</dbReference>
<evidence type="ECO:0000313" key="3">
    <source>
        <dbReference type="EMBL" id="RKP47007.1"/>
    </source>
</evidence>
<evidence type="ECO:0000256" key="1">
    <source>
        <dbReference type="ARBA" id="ARBA00035644"/>
    </source>
</evidence>
<dbReference type="Gene3D" id="2.40.30.10">
    <property type="entry name" value="Translation factors"/>
    <property type="match status" value="1"/>
</dbReference>
<comment type="similarity">
    <text evidence="1">Belongs to the SIP oxidoreductase family.</text>
</comment>
<dbReference type="OrthoDB" id="9814826at2"/>
<dbReference type="RefSeq" id="WP_121278985.1">
    <property type="nucleotide sequence ID" value="NZ_RBZV01000006.1"/>
</dbReference>
<dbReference type="InterPro" id="IPR017938">
    <property type="entry name" value="Riboflavin_synthase-like_b-brl"/>
</dbReference>
<dbReference type="Gene3D" id="3.40.50.80">
    <property type="entry name" value="Nucleotide-binding domain of ferredoxin-NADP reductase (FNR) module"/>
    <property type="match status" value="1"/>
</dbReference>
<dbReference type="InterPro" id="IPR039374">
    <property type="entry name" value="SIP_fam"/>
</dbReference>
<dbReference type="InterPro" id="IPR039261">
    <property type="entry name" value="FNR_nucleotide-bd"/>
</dbReference>
<evidence type="ECO:0000259" key="2">
    <source>
        <dbReference type="PROSITE" id="PS51384"/>
    </source>
</evidence>
<sequence length="249" mass="27556">MLFKSKTRTLLPVEVVQIRDVTPHMRRITVIGDGLHTMEVTLPGQWVKMFVPSGTSDPSGSESKIGRAYTIRDFDRAAGRMDIDLALHGEEGPASKWAVHARLGEQIELAGPRGGYEIDMSARRYTLIGDATALPAIASILQCLPESIDAEAFIEVADTHEEQVLKSHARLRVHWLHSGRRLPGTSGLMEALVREADFDTLGHRVWLAGESSMVRAVRDHLLGERGLPRSAVRAAGYWKLGVADHRERD</sequence>
<dbReference type="PANTHER" id="PTHR30157">
    <property type="entry name" value="FERRIC REDUCTASE, NADPH-DEPENDENT"/>
    <property type="match status" value="1"/>
</dbReference>
<dbReference type="InterPro" id="IPR007037">
    <property type="entry name" value="SIP_rossman_dom"/>
</dbReference>
<dbReference type="PANTHER" id="PTHR30157:SF0">
    <property type="entry name" value="NADPH-DEPENDENT FERRIC-CHELATE REDUCTASE"/>
    <property type="match status" value="1"/>
</dbReference>
<gene>
    <name evidence="3" type="ORF">D7S89_15585</name>
</gene>
<dbReference type="InterPro" id="IPR013113">
    <property type="entry name" value="SIP_FAD-bd"/>
</dbReference>
<reference evidence="3 4" key="1">
    <citation type="submission" date="2018-10" db="EMBL/GenBank/DDBJ databases">
        <title>Paraburkholderia sp. 7MK8-2, isolated from soil.</title>
        <authorList>
            <person name="Gao Z.-H."/>
            <person name="Qiu L.-H."/>
        </authorList>
    </citation>
    <scope>NUCLEOTIDE SEQUENCE [LARGE SCALE GENOMIC DNA]</scope>
    <source>
        <strain evidence="3 4">7MK8-2</strain>
    </source>
</reference>
<comment type="caution">
    <text evidence="3">The sequence shown here is derived from an EMBL/GenBank/DDBJ whole genome shotgun (WGS) entry which is preliminary data.</text>
</comment>
<accession>A0A494X8F1</accession>
<dbReference type="SUPFAM" id="SSF63380">
    <property type="entry name" value="Riboflavin synthase domain-like"/>
    <property type="match status" value="1"/>
</dbReference>
<proteinExistence type="inferred from homology"/>
<name>A0A494X8F1_9BURK</name>
<dbReference type="Pfam" id="PF04954">
    <property type="entry name" value="SIP"/>
    <property type="match status" value="1"/>
</dbReference>
<feature type="domain" description="FAD-binding FR-type" evidence="2">
    <location>
        <begin position="8"/>
        <end position="119"/>
    </location>
</feature>
<dbReference type="Pfam" id="PF08021">
    <property type="entry name" value="FAD_binding_9"/>
    <property type="match status" value="2"/>
</dbReference>
<dbReference type="SUPFAM" id="SSF52343">
    <property type="entry name" value="Ferredoxin reductase-like, C-terminal NADP-linked domain"/>
    <property type="match status" value="1"/>
</dbReference>
<dbReference type="CDD" id="cd06193">
    <property type="entry name" value="siderophore_interacting"/>
    <property type="match status" value="1"/>
</dbReference>
<organism evidence="3 4">
    <name type="scientific">Trinickia fusca</name>
    <dbReference type="NCBI Taxonomy" id="2419777"/>
    <lineage>
        <taxon>Bacteria</taxon>
        <taxon>Pseudomonadati</taxon>
        <taxon>Pseudomonadota</taxon>
        <taxon>Betaproteobacteria</taxon>
        <taxon>Burkholderiales</taxon>
        <taxon>Burkholderiaceae</taxon>
        <taxon>Trinickia</taxon>
    </lineage>
</organism>
<dbReference type="PROSITE" id="PS51384">
    <property type="entry name" value="FAD_FR"/>
    <property type="match status" value="1"/>
</dbReference>
<dbReference type="Proteomes" id="UP000280434">
    <property type="component" value="Unassembled WGS sequence"/>
</dbReference>
<dbReference type="GO" id="GO:0016491">
    <property type="term" value="F:oxidoreductase activity"/>
    <property type="evidence" value="ECO:0007669"/>
    <property type="project" value="InterPro"/>
</dbReference>
<evidence type="ECO:0000313" key="4">
    <source>
        <dbReference type="Proteomes" id="UP000280434"/>
    </source>
</evidence>
<protein>
    <submittedName>
        <fullName evidence="3">Siderophore-interacting protein</fullName>
    </submittedName>
</protein>
<keyword evidence="4" id="KW-1185">Reference proteome</keyword>
<dbReference type="InterPro" id="IPR017927">
    <property type="entry name" value="FAD-bd_FR_type"/>
</dbReference>
<dbReference type="AlphaFoldDB" id="A0A494X8F1"/>